<dbReference type="GeneID" id="64604268"/>
<feature type="transmembrane region" description="Helical" evidence="1">
    <location>
        <begin position="102"/>
        <end position="121"/>
    </location>
</feature>
<reference evidence="2" key="1">
    <citation type="journal article" date="2020" name="New Phytol.">
        <title>Comparative genomics reveals dynamic genome evolution in host specialist ectomycorrhizal fungi.</title>
        <authorList>
            <person name="Lofgren L.A."/>
            <person name="Nguyen N.H."/>
            <person name="Vilgalys R."/>
            <person name="Ruytinx J."/>
            <person name="Liao H.L."/>
            <person name="Branco S."/>
            <person name="Kuo A."/>
            <person name="LaButti K."/>
            <person name="Lipzen A."/>
            <person name="Andreopoulos W."/>
            <person name="Pangilinan J."/>
            <person name="Riley R."/>
            <person name="Hundley H."/>
            <person name="Na H."/>
            <person name="Barry K."/>
            <person name="Grigoriev I.V."/>
            <person name="Stajich J.E."/>
            <person name="Kennedy P.G."/>
        </authorList>
    </citation>
    <scope>NUCLEOTIDE SEQUENCE</scope>
    <source>
        <strain evidence="2">S12</strain>
    </source>
</reference>
<dbReference type="EMBL" id="JABBWE010000024">
    <property type="protein sequence ID" value="KAG1794775.1"/>
    <property type="molecule type" value="Genomic_DNA"/>
</dbReference>
<gene>
    <name evidence="2" type="ORF">HD556DRAFT_401637</name>
</gene>
<proteinExistence type="predicted"/>
<dbReference type="RefSeq" id="XP_041160814.1">
    <property type="nucleotide sequence ID" value="XM_041310504.1"/>
</dbReference>
<accession>A0A9P7AR51</accession>
<evidence type="ECO:0000313" key="3">
    <source>
        <dbReference type="Proteomes" id="UP000719766"/>
    </source>
</evidence>
<evidence type="ECO:0000313" key="2">
    <source>
        <dbReference type="EMBL" id="KAG1794775.1"/>
    </source>
</evidence>
<organism evidence="2 3">
    <name type="scientific">Suillus plorans</name>
    <dbReference type="NCBI Taxonomy" id="116603"/>
    <lineage>
        <taxon>Eukaryota</taxon>
        <taxon>Fungi</taxon>
        <taxon>Dikarya</taxon>
        <taxon>Basidiomycota</taxon>
        <taxon>Agaricomycotina</taxon>
        <taxon>Agaricomycetes</taxon>
        <taxon>Agaricomycetidae</taxon>
        <taxon>Boletales</taxon>
        <taxon>Suillineae</taxon>
        <taxon>Suillaceae</taxon>
        <taxon>Suillus</taxon>
    </lineage>
</organism>
<keyword evidence="3" id="KW-1185">Reference proteome</keyword>
<name>A0A9P7AR51_9AGAM</name>
<dbReference type="Proteomes" id="UP000719766">
    <property type="component" value="Unassembled WGS sequence"/>
</dbReference>
<sequence>MGLAFQVSFRSPTTPLRAIIFAMSIALDHGAMPIGGLLGFGLSGCVNMQFIVYCRVYFYESWRTKSLVIVIWLLDLCHSALVASALWDSIIASDSGLDTLDIIPWSIGPAIELTAMITFIVQLEVVQSKKLTVVIPIVVLSLVRLGRYTLS</sequence>
<comment type="caution">
    <text evidence="2">The sequence shown here is derived from an EMBL/GenBank/DDBJ whole genome shotgun (WGS) entry which is preliminary data.</text>
</comment>
<keyword evidence="1" id="KW-1133">Transmembrane helix</keyword>
<evidence type="ECO:0000256" key="1">
    <source>
        <dbReference type="SAM" id="Phobius"/>
    </source>
</evidence>
<dbReference type="AlphaFoldDB" id="A0A9P7AR51"/>
<keyword evidence="1" id="KW-0472">Membrane</keyword>
<feature type="transmembrane region" description="Helical" evidence="1">
    <location>
        <begin position="31"/>
        <end position="54"/>
    </location>
</feature>
<keyword evidence="1" id="KW-0812">Transmembrane</keyword>
<protein>
    <submittedName>
        <fullName evidence="2">Uncharacterized protein</fullName>
    </submittedName>
</protein>
<feature type="transmembrane region" description="Helical" evidence="1">
    <location>
        <begin position="66"/>
        <end position="87"/>
    </location>
</feature>
<dbReference type="OrthoDB" id="2689240at2759"/>